<dbReference type="AlphaFoldDB" id="A0AAD9WNI4"/>
<dbReference type="Proteomes" id="UP001280121">
    <property type="component" value="Unassembled WGS sequence"/>
</dbReference>
<accession>A0AAD9WNI4</accession>
<protein>
    <submittedName>
        <fullName evidence="1">Uncharacterized protein</fullName>
    </submittedName>
</protein>
<gene>
    <name evidence="1" type="ORF">Ddye_031260</name>
</gene>
<evidence type="ECO:0000313" key="1">
    <source>
        <dbReference type="EMBL" id="KAK2636468.1"/>
    </source>
</evidence>
<comment type="caution">
    <text evidence="1">The sequence shown here is derived from an EMBL/GenBank/DDBJ whole genome shotgun (WGS) entry which is preliminary data.</text>
</comment>
<evidence type="ECO:0000313" key="2">
    <source>
        <dbReference type="Proteomes" id="UP001280121"/>
    </source>
</evidence>
<name>A0AAD9WNI4_9ROSI</name>
<organism evidence="1 2">
    <name type="scientific">Dipteronia dyeriana</name>
    <dbReference type="NCBI Taxonomy" id="168575"/>
    <lineage>
        <taxon>Eukaryota</taxon>
        <taxon>Viridiplantae</taxon>
        <taxon>Streptophyta</taxon>
        <taxon>Embryophyta</taxon>
        <taxon>Tracheophyta</taxon>
        <taxon>Spermatophyta</taxon>
        <taxon>Magnoliopsida</taxon>
        <taxon>eudicotyledons</taxon>
        <taxon>Gunneridae</taxon>
        <taxon>Pentapetalae</taxon>
        <taxon>rosids</taxon>
        <taxon>malvids</taxon>
        <taxon>Sapindales</taxon>
        <taxon>Sapindaceae</taxon>
        <taxon>Hippocastanoideae</taxon>
        <taxon>Acereae</taxon>
        <taxon>Dipteronia</taxon>
    </lineage>
</organism>
<reference evidence="1" key="1">
    <citation type="journal article" date="2023" name="Plant J.">
        <title>Genome sequences and population genomics provide insights into the demographic history, inbreeding, and mutation load of two 'living fossil' tree species of Dipteronia.</title>
        <authorList>
            <person name="Feng Y."/>
            <person name="Comes H.P."/>
            <person name="Chen J."/>
            <person name="Zhu S."/>
            <person name="Lu R."/>
            <person name="Zhang X."/>
            <person name="Li P."/>
            <person name="Qiu J."/>
            <person name="Olsen K.M."/>
            <person name="Qiu Y."/>
        </authorList>
    </citation>
    <scope>NUCLEOTIDE SEQUENCE</scope>
    <source>
        <strain evidence="1">KIB01</strain>
    </source>
</reference>
<dbReference type="EMBL" id="JANJYI010000009">
    <property type="protein sequence ID" value="KAK2636468.1"/>
    <property type="molecule type" value="Genomic_DNA"/>
</dbReference>
<keyword evidence="2" id="KW-1185">Reference proteome</keyword>
<sequence>MEDNLTEVERKASFKGWSEALRWERVLLLSNYWKRLRKEEQMWRQKSRVKWLKEGDMNSRFFHCMENGRRRSNHIGDIHFDGVRYVDPPRIMDGVFRFFKNNYKNVTWQRPKLREMIFKQLPMSENELLEADFSCEEVRRRFVVAMAIKAPDPDGMSLAFICHNWV</sequence>
<proteinExistence type="predicted"/>